<dbReference type="SUPFAM" id="SSF53756">
    <property type="entry name" value="UDP-Glycosyltransferase/glycogen phosphorylase"/>
    <property type="match status" value="1"/>
</dbReference>
<evidence type="ECO:0000313" key="1">
    <source>
        <dbReference type="EMBL" id="MFC3766502.1"/>
    </source>
</evidence>
<dbReference type="Proteomes" id="UP001595699">
    <property type="component" value="Unassembled WGS sequence"/>
</dbReference>
<organism evidence="1 2">
    <name type="scientific">Tenggerimyces flavus</name>
    <dbReference type="NCBI Taxonomy" id="1708749"/>
    <lineage>
        <taxon>Bacteria</taxon>
        <taxon>Bacillati</taxon>
        <taxon>Actinomycetota</taxon>
        <taxon>Actinomycetes</taxon>
        <taxon>Propionibacteriales</taxon>
        <taxon>Nocardioidaceae</taxon>
        <taxon>Tenggerimyces</taxon>
    </lineage>
</organism>
<reference evidence="2" key="1">
    <citation type="journal article" date="2019" name="Int. J. Syst. Evol. Microbiol.">
        <title>The Global Catalogue of Microorganisms (GCM) 10K type strain sequencing project: providing services to taxonomists for standard genome sequencing and annotation.</title>
        <authorList>
            <consortium name="The Broad Institute Genomics Platform"/>
            <consortium name="The Broad Institute Genome Sequencing Center for Infectious Disease"/>
            <person name="Wu L."/>
            <person name="Ma J."/>
        </authorList>
    </citation>
    <scope>NUCLEOTIDE SEQUENCE [LARGE SCALE GENOMIC DNA]</scope>
    <source>
        <strain evidence="2">CGMCC 4.7241</strain>
    </source>
</reference>
<keyword evidence="2" id="KW-1185">Reference proteome</keyword>
<name>A0ABV7YN66_9ACTN</name>
<dbReference type="Gene3D" id="3.40.50.2000">
    <property type="entry name" value="Glycogen Phosphorylase B"/>
    <property type="match status" value="1"/>
</dbReference>
<accession>A0ABV7YN66</accession>
<evidence type="ECO:0008006" key="3">
    <source>
        <dbReference type="Google" id="ProtNLM"/>
    </source>
</evidence>
<protein>
    <recommendedName>
        <fullName evidence="3">Glycosyltransferase</fullName>
    </recommendedName>
</protein>
<dbReference type="EMBL" id="JBHRZH010000055">
    <property type="protein sequence ID" value="MFC3766502.1"/>
    <property type="molecule type" value="Genomic_DNA"/>
</dbReference>
<comment type="caution">
    <text evidence="1">The sequence shown here is derived from an EMBL/GenBank/DDBJ whole genome shotgun (WGS) entry which is preliminary data.</text>
</comment>
<dbReference type="RefSeq" id="WP_205121893.1">
    <property type="nucleotide sequence ID" value="NZ_JAFBCM010000001.1"/>
</dbReference>
<gene>
    <name evidence="1" type="ORF">ACFOUW_37140</name>
</gene>
<proteinExistence type="predicted"/>
<evidence type="ECO:0000313" key="2">
    <source>
        <dbReference type="Proteomes" id="UP001595699"/>
    </source>
</evidence>
<sequence length="357" mass="38840">MTSLLVNFVYAHNVGHAIEALHLAYGHHRRDPSLEISVALNAATPVELASLCPFVEAVYPVRLDLFDPSVPFVAELPEAFDLVSEDGRASQPEQRALFPGIAAYYDVCRARIGVTAAAPYSPGEHFRLALSPTVRSDSPRIAVLPGGSADRSLYPSVASWELILRTLAARIPTATFVFLGKLGDDGRTRTTYSAAEIARLQECVPSESALDLPLIDQLTVVASCDVFVSPHSGFGMAALAAGTPWLSLSGNAWHEYYFNGVPFYSVLPDVDRFPAYTALSALPDPVEDDGPRSPSMCAERIRADLDELVEAAAKLIDRSWPYETALAHYAQGMLRIRKGDASQVWSWDHVLAPYLTP</sequence>